<evidence type="ECO:0000256" key="9">
    <source>
        <dbReference type="ARBA" id="ARBA00023136"/>
    </source>
</evidence>
<keyword evidence="12" id="KW-1185">Reference proteome</keyword>
<evidence type="ECO:0000256" key="3">
    <source>
        <dbReference type="ARBA" id="ARBA00022502"/>
    </source>
</evidence>
<dbReference type="PANTHER" id="PTHR12468">
    <property type="entry name" value="GPI MANNOSYLTRANSFERASE 2"/>
    <property type="match status" value="1"/>
</dbReference>
<keyword evidence="4" id="KW-0328">Glycosyltransferase</keyword>
<comment type="subcellular location">
    <subcellularLocation>
        <location evidence="1">Endoplasmic reticulum membrane</location>
        <topology evidence="1">Multi-pass membrane protein</topology>
    </subcellularLocation>
</comment>
<reference evidence="11 12" key="1">
    <citation type="submission" date="2019-08" db="EMBL/GenBank/DDBJ databases">
        <title>Archangium and Cystobacter genomes.</title>
        <authorList>
            <person name="Chen I.-C.K."/>
            <person name="Wielgoss S."/>
        </authorList>
    </citation>
    <scope>NUCLEOTIDE SEQUENCE [LARGE SCALE GENOMIC DNA]</scope>
    <source>
        <strain evidence="11 12">Cbm 6</strain>
    </source>
</reference>
<feature type="transmembrane region" description="Helical" evidence="10">
    <location>
        <begin position="177"/>
        <end position="201"/>
    </location>
</feature>
<gene>
    <name evidence="11" type="ORF">F0U60_08450</name>
</gene>
<evidence type="ECO:0000256" key="6">
    <source>
        <dbReference type="ARBA" id="ARBA00022692"/>
    </source>
</evidence>
<sequence length="370" mass="40474">MRPSLEVAAPRAEEAPASRAFLLWSTAGVFAAHLALWLWVSWSRGLAFTDLLNRWDSNHYSTIIRDGYSGTLWAFFPLYPMAVRAFASVLGVERVQVLGAVLSSAAFLGFAVLVARAREREDLPEGLVPRTRLGWLFFLLAPASYVFHSHHTESLFLLLSALALFSGASRRPGWAGVFAGLCVLTRNQGAFVVAATALLAASREEGGARRLRALLIVGALGALGALSFLAFEYLASGSPLAFLQAQSGWHRADSVAAVFKTFVFGNPWQSTRSPYLLRYAVFWLLLIGTFLLARRQPALGLYSGLSLGVMLLQGEVANVFRFGTVVFPLFFFLGDRCARRPVWFQGAVLVALFALNLATARGYAVGRWAY</sequence>
<dbReference type="Pfam" id="PF04188">
    <property type="entry name" value="Mannosyl_trans2"/>
    <property type="match status" value="1"/>
</dbReference>
<evidence type="ECO:0000313" key="11">
    <source>
        <dbReference type="EMBL" id="WNG44130.1"/>
    </source>
</evidence>
<name>A0ABY9WNU0_9BACT</name>
<feature type="transmembrane region" description="Helical" evidence="10">
    <location>
        <begin position="275"/>
        <end position="293"/>
    </location>
</feature>
<evidence type="ECO:0000313" key="12">
    <source>
        <dbReference type="Proteomes" id="UP001611383"/>
    </source>
</evidence>
<accession>A0ABY9WNU0</accession>
<evidence type="ECO:0008006" key="13">
    <source>
        <dbReference type="Google" id="ProtNLM"/>
    </source>
</evidence>
<evidence type="ECO:0000256" key="7">
    <source>
        <dbReference type="ARBA" id="ARBA00022824"/>
    </source>
</evidence>
<comment type="pathway">
    <text evidence="2">Glycolipid biosynthesis; glycosylphosphatidylinositol-anchor biosynthesis.</text>
</comment>
<keyword evidence="3" id="KW-0337">GPI-anchor biosynthesis</keyword>
<organism evidence="11 12">
    <name type="scientific">Archangium minus</name>
    <dbReference type="NCBI Taxonomy" id="83450"/>
    <lineage>
        <taxon>Bacteria</taxon>
        <taxon>Pseudomonadati</taxon>
        <taxon>Myxococcota</taxon>
        <taxon>Myxococcia</taxon>
        <taxon>Myxococcales</taxon>
        <taxon>Cystobacterineae</taxon>
        <taxon>Archangiaceae</taxon>
        <taxon>Archangium</taxon>
    </lineage>
</organism>
<proteinExistence type="predicted"/>
<dbReference type="Proteomes" id="UP001611383">
    <property type="component" value="Chromosome"/>
</dbReference>
<evidence type="ECO:0000256" key="2">
    <source>
        <dbReference type="ARBA" id="ARBA00004687"/>
    </source>
</evidence>
<dbReference type="EMBL" id="CP043494">
    <property type="protein sequence ID" value="WNG44130.1"/>
    <property type="molecule type" value="Genomic_DNA"/>
</dbReference>
<keyword evidence="8 10" id="KW-1133">Transmembrane helix</keyword>
<keyword evidence="7" id="KW-0256">Endoplasmic reticulum</keyword>
<evidence type="ECO:0000256" key="8">
    <source>
        <dbReference type="ARBA" id="ARBA00022989"/>
    </source>
</evidence>
<feature type="transmembrane region" description="Helical" evidence="10">
    <location>
        <begin position="21"/>
        <end position="42"/>
    </location>
</feature>
<feature type="transmembrane region" description="Helical" evidence="10">
    <location>
        <begin position="127"/>
        <end position="147"/>
    </location>
</feature>
<evidence type="ECO:0000256" key="5">
    <source>
        <dbReference type="ARBA" id="ARBA00022679"/>
    </source>
</evidence>
<evidence type="ECO:0000256" key="4">
    <source>
        <dbReference type="ARBA" id="ARBA00022676"/>
    </source>
</evidence>
<dbReference type="PANTHER" id="PTHR12468:SF2">
    <property type="entry name" value="GPI MANNOSYLTRANSFERASE 2"/>
    <property type="match status" value="1"/>
</dbReference>
<protein>
    <recommendedName>
        <fullName evidence="13">Integral membrane protein</fullName>
    </recommendedName>
</protein>
<feature type="transmembrane region" description="Helical" evidence="10">
    <location>
        <begin position="154"/>
        <end position="171"/>
    </location>
</feature>
<keyword evidence="9 10" id="KW-0472">Membrane</keyword>
<feature type="transmembrane region" description="Helical" evidence="10">
    <location>
        <begin position="213"/>
        <end position="235"/>
    </location>
</feature>
<evidence type="ECO:0000256" key="10">
    <source>
        <dbReference type="SAM" id="Phobius"/>
    </source>
</evidence>
<feature type="transmembrane region" description="Helical" evidence="10">
    <location>
        <begin position="343"/>
        <end position="364"/>
    </location>
</feature>
<feature type="transmembrane region" description="Helical" evidence="10">
    <location>
        <begin position="95"/>
        <end position="115"/>
    </location>
</feature>
<evidence type="ECO:0000256" key="1">
    <source>
        <dbReference type="ARBA" id="ARBA00004477"/>
    </source>
</evidence>
<dbReference type="InterPro" id="IPR007315">
    <property type="entry name" value="PIG-V/Gpi18"/>
</dbReference>
<keyword evidence="5" id="KW-0808">Transferase</keyword>
<keyword evidence="6 10" id="KW-0812">Transmembrane</keyword>
<feature type="transmembrane region" description="Helical" evidence="10">
    <location>
        <begin position="62"/>
        <end position="83"/>
    </location>
</feature>
<dbReference type="RefSeq" id="WP_395816333.1">
    <property type="nucleotide sequence ID" value="NZ_CP043494.1"/>
</dbReference>
<feature type="transmembrane region" description="Helical" evidence="10">
    <location>
        <begin position="305"/>
        <end position="331"/>
    </location>
</feature>